<reference evidence="1" key="1">
    <citation type="submission" date="2023-11" db="EMBL/GenBank/DDBJ databases">
        <title>Genome assemblies of two species of porcelain crab, Petrolisthes cinctipes and Petrolisthes manimaculis (Anomura: Porcellanidae).</title>
        <authorList>
            <person name="Angst P."/>
        </authorList>
    </citation>
    <scope>NUCLEOTIDE SEQUENCE</scope>
    <source>
        <strain evidence="1">PB745_02</strain>
        <tissue evidence="1">Gill</tissue>
    </source>
</reference>
<evidence type="ECO:0000313" key="2">
    <source>
        <dbReference type="Proteomes" id="UP001292094"/>
    </source>
</evidence>
<sequence length="105" mass="11306">MSPAIPCSVLVLARYRDYVWLQLVGGEVEWAGVGSGLAAGVGATRREPHRTCISQDNRVCLGFSGQLDPPLFYQGEVKVLPGEQGRGCVYPTQLYPAGPWCGLLV</sequence>
<dbReference type="Proteomes" id="UP001292094">
    <property type="component" value="Unassembled WGS sequence"/>
</dbReference>
<keyword evidence="2" id="KW-1185">Reference proteome</keyword>
<proteinExistence type="predicted"/>
<organism evidence="1 2">
    <name type="scientific">Petrolisthes manimaculis</name>
    <dbReference type="NCBI Taxonomy" id="1843537"/>
    <lineage>
        <taxon>Eukaryota</taxon>
        <taxon>Metazoa</taxon>
        <taxon>Ecdysozoa</taxon>
        <taxon>Arthropoda</taxon>
        <taxon>Crustacea</taxon>
        <taxon>Multicrustacea</taxon>
        <taxon>Malacostraca</taxon>
        <taxon>Eumalacostraca</taxon>
        <taxon>Eucarida</taxon>
        <taxon>Decapoda</taxon>
        <taxon>Pleocyemata</taxon>
        <taxon>Anomura</taxon>
        <taxon>Galatheoidea</taxon>
        <taxon>Porcellanidae</taxon>
        <taxon>Petrolisthes</taxon>
    </lineage>
</organism>
<gene>
    <name evidence="1" type="ORF">Pmani_016377</name>
</gene>
<comment type="caution">
    <text evidence="1">The sequence shown here is derived from an EMBL/GenBank/DDBJ whole genome shotgun (WGS) entry which is preliminary data.</text>
</comment>
<protein>
    <submittedName>
        <fullName evidence="1">Uncharacterized protein</fullName>
    </submittedName>
</protein>
<name>A0AAE1PPK2_9EUCA</name>
<dbReference type="EMBL" id="JAWZYT010001438">
    <property type="protein sequence ID" value="KAK4312163.1"/>
    <property type="molecule type" value="Genomic_DNA"/>
</dbReference>
<evidence type="ECO:0000313" key="1">
    <source>
        <dbReference type="EMBL" id="KAK4312163.1"/>
    </source>
</evidence>
<accession>A0AAE1PPK2</accession>
<dbReference type="AlphaFoldDB" id="A0AAE1PPK2"/>